<evidence type="ECO:0000313" key="3">
    <source>
        <dbReference type="EMBL" id="NRT18759.1"/>
    </source>
</evidence>
<dbReference type="PRINTS" id="PR00633">
    <property type="entry name" value="RCCNDNSATION"/>
</dbReference>
<dbReference type="PANTHER" id="PTHR22870">
    <property type="entry name" value="REGULATOR OF CHROMOSOME CONDENSATION"/>
    <property type="match status" value="1"/>
</dbReference>
<dbReference type="NCBIfam" id="TIGR04183">
    <property type="entry name" value="Por_Secre_tail"/>
    <property type="match status" value="1"/>
</dbReference>
<proteinExistence type="predicted"/>
<dbReference type="PROSITE" id="PS50012">
    <property type="entry name" value="RCC1_3"/>
    <property type="match status" value="5"/>
</dbReference>
<keyword evidence="1" id="KW-0677">Repeat</keyword>
<dbReference type="Pfam" id="PF25390">
    <property type="entry name" value="WD40_RLD"/>
    <property type="match status" value="1"/>
</dbReference>
<dbReference type="Pfam" id="PF00415">
    <property type="entry name" value="RCC1"/>
    <property type="match status" value="2"/>
</dbReference>
<keyword evidence="4" id="KW-1185">Reference proteome</keyword>
<dbReference type="InterPro" id="IPR009091">
    <property type="entry name" value="RCC1/BLIP-II"/>
</dbReference>
<gene>
    <name evidence="3" type="ORF">HNP98_001582</name>
</gene>
<dbReference type="SUPFAM" id="SSF50985">
    <property type="entry name" value="RCC1/BLIP-II"/>
    <property type="match status" value="1"/>
</dbReference>
<comment type="caution">
    <text evidence="3">The sequence shown here is derived from an EMBL/GenBank/DDBJ whole genome shotgun (WGS) entry which is preliminary data.</text>
</comment>
<organism evidence="3 4">
    <name type="scientific">Hymenobacter caeli</name>
    <dbReference type="NCBI Taxonomy" id="2735894"/>
    <lineage>
        <taxon>Bacteria</taxon>
        <taxon>Pseudomonadati</taxon>
        <taxon>Bacteroidota</taxon>
        <taxon>Cytophagia</taxon>
        <taxon>Cytophagales</taxon>
        <taxon>Hymenobacteraceae</taxon>
        <taxon>Hymenobacter</taxon>
    </lineage>
</organism>
<reference evidence="3 4" key="1">
    <citation type="submission" date="2020-05" db="EMBL/GenBank/DDBJ databases">
        <title>Genomic Encyclopedia of Type Strains, Phase IV (KMG-V): Genome sequencing to study the core and pangenomes of soil and plant-associated prokaryotes.</title>
        <authorList>
            <person name="Whitman W."/>
        </authorList>
    </citation>
    <scope>NUCLEOTIDE SEQUENCE [LARGE SCALE GENOMIC DNA]</scope>
    <source>
        <strain evidence="3 4">9A</strain>
    </source>
</reference>
<dbReference type="Gene3D" id="2.130.10.30">
    <property type="entry name" value="Regulator of chromosome condensation 1/beta-lactamase-inhibitor protein II"/>
    <property type="match status" value="2"/>
</dbReference>
<feature type="domain" description="RCC1-like" evidence="2">
    <location>
        <begin position="33"/>
        <end position="286"/>
    </location>
</feature>
<protein>
    <submittedName>
        <fullName evidence="3">Alpha-tubulin suppressor-like RCC1 family protein</fullName>
    </submittedName>
</protein>
<name>A0ABX2FQJ5_9BACT</name>
<dbReference type="InterPro" id="IPR051210">
    <property type="entry name" value="Ub_ligase/GEF_domain"/>
</dbReference>
<evidence type="ECO:0000256" key="1">
    <source>
        <dbReference type="ARBA" id="ARBA00022737"/>
    </source>
</evidence>
<dbReference type="RefSeq" id="WP_173809509.1">
    <property type="nucleotide sequence ID" value="NZ_JABSNP010000006.1"/>
</dbReference>
<dbReference type="InterPro" id="IPR026444">
    <property type="entry name" value="Secre_tail"/>
</dbReference>
<dbReference type="Proteomes" id="UP000779507">
    <property type="component" value="Unassembled WGS sequence"/>
</dbReference>
<evidence type="ECO:0000259" key="2">
    <source>
        <dbReference type="Pfam" id="PF25390"/>
    </source>
</evidence>
<dbReference type="EMBL" id="JABSNP010000006">
    <property type="protein sequence ID" value="NRT18759.1"/>
    <property type="molecule type" value="Genomic_DNA"/>
</dbReference>
<dbReference type="PROSITE" id="PS00626">
    <property type="entry name" value="RCC1_2"/>
    <property type="match status" value="3"/>
</dbReference>
<accession>A0ABX2FQJ5</accession>
<sequence length="481" mass="49614">MTTTVTLRSKALFINLLLGLGSTLPLVAQSLSALRIAAGYSHSIALVRSGAIAAHGENRGGEIGDGTTTARLCPVYLPPPAGQQWAQVTTGDFRSTALTTAGEMYSWGSNGYGQLGDGTRNDHGVPFRIAAPAGTSWAGVAAGFGHTLALCADGTLYAWGDNSYGQLGIGSTAGTLAHQLLRSPSGRSWVQVAAGYNFSLALCDDGSLYTWGNNDSGQLGDGTRTARPTPVRVAAPSGQSWTQAAGGFWSTAALCSDGSLYTWGRNNGGQLGNGNTTDQPAPVRLAPPVGQRWQQVTVGDAHMLAIGSDGSLYGWGDNYYGELGDGTTTSRPTPVRIAPAQQWLQAAAGAYHSLALAADGQVYGTGHNYSGQLGNGNMQDTNHFGPTCNNALATTPATPAAPATAAPNPFEDVVRVGLPASASGPIALALYTTLGQCVKSETYGLPVTKEVVLHDLIALPAGLYLLQISTAQGKRTVKLTH</sequence>
<dbReference type="InterPro" id="IPR058923">
    <property type="entry name" value="RCC1-like_dom"/>
</dbReference>
<dbReference type="PANTHER" id="PTHR22870:SF408">
    <property type="entry name" value="OS09G0560450 PROTEIN"/>
    <property type="match status" value="1"/>
</dbReference>
<dbReference type="InterPro" id="IPR000408">
    <property type="entry name" value="Reg_chr_condens"/>
</dbReference>
<evidence type="ECO:0000313" key="4">
    <source>
        <dbReference type="Proteomes" id="UP000779507"/>
    </source>
</evidence>